<dbReference type="InterPro" id="IPR025164">
    <property type="entry name" value="Toastrack_DUF4097"/>
</dbReference>
<reference evidence="4 5" key="1">
    <citation type="journal article" date="2013" name="BMC Genomics">
        <title>The genome and transcriptome of the pine saprophyte Ophiostoma piceae, and a comparison with the bark beetle-associated pine pathogen Grosmannia clavigera.</title>
        <authorList>
            <person name="Haridas S."/>
            <person name="Wang Y."/>
            <person name="Lim L."/>
            <person name="Massoumi Alamouti S."/>
            <person name="Jackman S."/>
            <person name="Docking R."/>
            <person name="Robertson G."/>
            <person name="Birol I."/>
            <person name="Bohlmann J."/>
            <person name="Breuil C."/>
        </authorList>
    </citation>
    <scope>NUCLEOTIDE SEQUENCE [LARGE SCALE GENOMIC DNA]</scope>
    <source>
        <strain evidence="4 5">UAMH 11346</strain>
    </source>
</reference>
<keyword evidence="2" id="KW-0472">Membrane</keyword>
<organism evidence="4 5">
    <name type="scientific">Ophiostoma piceae (strain UAMH 11346)</name>
    <name type="common">Sap stain fungus</name>
    <dbReference type="NCBI Taxonomy" id="1262450"/>
    <lineage>
        <taxon>Eukaryota</taxon>
        <taxon>Fungi</taxon>
        <taxon>Dikarya</taxon>
        <taxon>Ascomycota</taxon>
        <taxon>Pezizomycotina</taxon>
        <taxon>Sordariomycetes</taxon>
        <taxon>Sordariomycetidae</taxon>
        <taxon>Ophiostomatales</taxon>
        <taxon>Ophiostomataceae</taxon>
        <taxon>Ophiostoma</taxon>
    </lineage>
</organism>
<sequence length="582" mass="61521">MDSISEKQPLLAAADPELQRAYKQVAARKAARRRRVARRVKLAALAVALFFFFSSTTSFGFVSALISSIIPAFKSPSRPLNPGPSDPSSPSSPEDPSSPSPSFPGDVGVSLSTPLEGPLVLPERSQCIAYNGGSGLKTYPLATYPLTFDGQHGFSFRQNTTRRDEYSGHWRRVRVSGEVVVRKATPNKAPSVDVEALSNDDRIRTAYAYVESAQSLDVTVDDRIWFEAAQDPAYSRGVPCLVVRATVWLPAVADDSDAHAAHLKDLLIANTHLGIQLLDDVNLVVDEFARLASVVGSIAASRALSAPQKPHWYSKAAPAVASAFGADYRFEAPETDVETTSSSISGPWTLLNRLHFGSVSGSVHVAVAPEGSTPSDRVADLSLRTTSGSIGFEEIARASSRAGTVHAHTLSVSSQSGTIRGTGSFARNARLHSTSGSIKVSLQPVALAENAADRGQADHEHKAVLETKTVSGSTEISLLAEAAGKTLDFLSSVHTAVSGSVKLHYPASWAGGIHLKSTLSGSLAVEGKGVHVLPGNSPRWPPHAQRRLEAVKDVPADGAAHTALSNVVAEAVSGSVRLSFPL</sequence>
<dbReference type="STRING" id="1262450.S3C6Y4"/>
<gene>
    <name evidence="4" type="ORF">F503_07050</name>
</gene>
<dbReference type="HOGENOM" id="CLU_021482_0_0_1"/>
<dbReference type="OMA" id="HEAICGN"/>
<protein>
    <recommendedName>
        <fullName evidence="3">DUF4097 domain-containing protein</fullName>
    </recommendedName>
</protein>
<keyword evidence="5" id="KW-1185">Reference proteome</keyword>
<evidence type="ECO:0000259" key="3">
    <source>
        <dbReference type="Pfam" id="PF13349"/>
    </source>
</evidence>
<dbReference type="VEuPathDB" id="FungiDB:F503_07050"/>
<accession>S3C6Y4</accession>
<feature type="domain" description="DUF4097" evidence="3">
    <location>
        <begin position="357"/>
        <end position="489"/>
    </location>
</feature>
<dbReference type="eggNOG" id="ENOG502S7KB">
    <property type="taxonomic scope" value="Eukaryota"/>
</dbReference>
<feature type="transmembrane region" description="Helical" evidence="2">
    <location>
        <begin position="42"/>
        <end position="70"/>
    </location>
</feature>
<evidence type="ECO:0000256" key="2">
    <source>
        <dbReference type="SAM" id="Phobius"/>
    </source>
</evidence>
<dbReference type="AlphaFoldDB" id="S3C6Y4"/>
<evidence type="ECO:0000313" key="4">
    <source>
        <dbReference type="EMBL" id="EPE09274.1"/>
    </source>
</evidence>
<dbReference type="EMBL" id="KE148147">
    <property type="protein sequence ID" value="EPE09274.1"/>
    <property type="molecule type" value="Genomic_DNA"/>
</dbReference>
<proteinExistence type="predicted"/>
<dbReference type="Pfam" id="PF13349">
    <property type="entry name" value="DUF4097"/>
    <property type="match status" value="1"/>
</dbReference>
<name>S3C6Y4_OPHP1</name>
<feature type="region of interest" description="Disordered" evidence="1">
    <location>
        <begin position="76"/>
        <end position="108"/>
    </location>
</feature>
<keyword evidence="2" id="KW-0812">Transmembrane</keyword>
<dbReference type="OrthoDB" id="3539644at2759"/>
<evidence type="ECO:0000313" key="5">
    <source>
        <dbReference type="Proteomes" id="UP000016923"/>
    </source>
</evidence>
<evidence type="ECO:0000256" key="1">
    <source>
        <dbReference type="SAM" id="MobiDB-lite"/>
    </source>
</evidence>
<dbReference type="Proteomes" id="UP000016923">
    <property type="component" value="Unassembled WGS sequence"/>
</dbReference>
<keyword evidence="2" id="KW-1133">Transmembrane helix</keyword>